<dbReference type="Gene3D" id="3.30.230.10">
    <property type="match status" value="1"/>
</dbReference>
<dbReference type="EMBL" id="IACT01005756">
    <property type="protein sequence ID" value="LAC24900.1"/>
    <property type="molecule type" value="mRNA"/>
</dbReference>
<dbReference type="InterPro" id="IPR000100">
    <property type="entry name" value="RNase_P"/>
</dbReference>
<dbReference type="AlphaFoldDB" id="A0A6A7G2B6"/>
<keyword evidence="3" id="KW-0255">Endonuclease</keyword>
<dbReference type="InterPro" id="IPR014721">
    <property type="entry name" value="Ribsml_uS5_D2-typ_fold_subgr"/>
</dbReference>
<protein>
    <submittedName>
        <fullName evidence="6">Ribonuclease P protein component</fullName>
    </submittedName>
</protein>
<dbReference type="InterPro" id="IPR020568">
    <property type="entry name" value="Ribosomal_Su5_D2-typ_SF"/>
</dbReference>
<accession>A0A6A7G2B6</accession>
<dbReference type="HAMAP" id="MF_00227">
    <property type="entry name" value="RNase_P"/>
    <property type="match status" value="1"/>
</dbReference>
<keyword evidence="5" id="KW-0694">RNA-binding</keyword>
<keyword evidence="2" id="KW-0540">Nuclease</keyword>
<evidence type="ECO:0000256" key="5">
    <source>
        <dbReference type="ARBA" id="ARBA00022884"/>
    </source>
</evidence>
<dbReference type="NCBIfam" id="TIGR00188">
    <property type="entry name" value="rnpA"/>
    <property type="match status" value="1"/>
</dbReference>
<organism evidence="6">
    <name type="scientific">Hirondellea gigas</name>
    <dbReference type="NCBI Taxonomy" id="1518452"/>
    <lineage>
        <taxon>Eukaryota</taxon>
        <taxon>Metazoa</taxon>
        <taxon>Ecdysozoa</taxon>
        <taxon>Arthropoda</taxon>
        <taxon>Crustacea</taxon>
        <taxon>Multicrustacea</taxon>
        <taxon>Malacostraca</taxon>
        <taxon>Eumalacostraca</taxon>
        <taxon>Peracarida</taxon>
        <taxon>Amphipoda</taxon>
        <taxon>Amphilochidea</taxon>
        <taxon>Lysianassida</taxon>
        <taxon>Lysianassidira</taxon>
        <taxon>Lysianassoidea</taxon>
        <taxon>Lysianassidae</taxon>
        <taxon>Hirondellea</taxon>
    </lineage>
</organism>
<evidence type="ECO:0000313" key="6">
    <source>
        <dbReference type="EMBL" id="LAC24900.1"/>
    </source>
</evidence>
<dbReference type="GO" id="GO:0030677">
    <property type="term" value="C:ribonuclease P complex"/>
    <property type="evidence" value="ECO:0007669"/>
    <property type="project" value="TreeGrafter"/>
</dbReference>
<evidence type="ECO:0000256" key="4">
    <source>
        <dbReference type="ARBA" id="ARBA00022801"/>
    </source>
</evidence>
<dbReference type="GO" id="GO:0004526">
    <property type="term" value="F:ribonuclease P activity"/>
    <property type="evidence" value="ECO:0007669"/>
    <property type="project" value="InterPro"/>
</dbReference>
<name>A0A6A7G2B6_9CRUS</name>
<dbReference type="PANTHER" id="PTHR33992:SF1">
    <property type="entry name" value="RIBONUCLEASE P PROTEIN COMPONENT"/>
    <property type="match status" value="1"/>
</dbReference>
<dbReference type="SUPFAM" id="SSF54211">
    <property type="entry name" value="Ribosomal protein S5 domain 2-like"/>
    <property type="match status" value="1"/>
</dbReference>
<reference evidence="6" key="1">
    <citation type="submission" date="2017-11" db="EMBL/GenBank/DDBJ databases">
        <title>The sensing device of the deep-sea amphipod.</title>
        <authorList>
            <person name="Kobayashi H."/>
            <person name="Nagahama T."/>
            <person name="Arai W."/>
            <person name="Sasagawa Y."/>
            <person name="Umeda M."/>
            <person name="Hayashi T."/>
            <person name="Nikaido I."/>
            <person name="Watanabe H."/>
            <person name="Oguri K."/>
            <person name="Kitazato H."/>
            <person name="Fujioka K."/>
            <person name="Kido Y."/>
            <person name="Takami H."/>
        </authorList>
    </citation>
    <scope>NUCLEOTIDE SEQUENCE</scope>
    <source>
        <tissue evidence="6">Whole body</tissue>
    </source>
</reference>
<evidence type="ECO:0000256" key="3">
    <source>
        <dbReference type="ARBA" id="ARBA00022759"/>
    </source>
</evidence>
<dbReference type="Pfam" id="PF00825">
    <property type="entry name" value="Ribonuclease_P"/>
    <property type="match status" value="1"/>
</dbReference>
<keyword evidence="1" id="KW-0819">tRNA processing</keyword>
<dbReference type="GO" id="GO:0000049">
    <property type="term" value="F:tRNA binding"/>
    <property type="evidence" value="ECO:0007669"/>
    <property type="project" value="InterPro"/>
</dbReference>
<dbReference type="PANTHER" id="PTHR33992">
    <property type="entry name" value="RIBONUCLEASE P PROTEIN COMPONENT"/>
    <property type="match status" value="1"/>
</dbReference>
<proteinExistence type="evidence at transcript level"/>
<dbReference type="GO" id="GO:0042781">
    <property type="term" value="F:3'-tRNA processing endoribonuclease activity"/>
    <property type="evidence" value="ECO:0007669"/>
    <property type="project" value="TreeGrafter"/>
</dbReference>
<evidence type="ECO:0000256" key="2">
    <source>
        <dbReference type="ARBA" id="ARBA00022722"/>
    </source>
</evidence>
<keyword evidence="4" id="KW-0378">Hydrolase</keyword>
<sequence>MLKLKTKSEFLKVYNQGEKIFGYFQLIYFKKNNFKKNRLGVVASKKTGNAVCRNKLKRLFREIFRGQDKNLKQGYDIVFIAKKNAGDNFKNLKLSMVEKDSIKIFKRANILI</sequence>
<evidence type="ECO:0000256" key="1">
    <source>
        <dbReference type="ARBA" id="ARBA00022694"/>
    </source>
</evidence>